<evidence type="ECO:0000313" key="2">
    <source>
        <dbReference type="EMBL" id="EFV05609.1"/>
    </source>
</evidence>
<dbReference type="PROSITE" id="PS51257">
    <property type="entry name" value="PROKAR_LIPOPROTEIN"/>
    <property type="match status" value="1"/>
</dbReference>
<dbReference type="AlphaFoldDB" id="E6ML71"/>
<evidence type="ECO:0000313" key="3">
    <source>
        <dbReference type="Proteomes" id="UP000003874"/>
    </source>
</evidence>
<feature type="chain" id="PRO_5003206636" description="BACON domain-containing protein" evidence="1">
    <location>
        <begin position="23"/>
        <end position="592"/>
    </location>
</feature>
<organism evidence="2 3">
    <name type="scientific">Segatella salivae DSM 15606</name>
    <dbReference type="NCBI Taxonomy" id="888832"/>
    <lineage>
        <taxon>Bacteria</taxon>
        <taxon>Pseudomonadati</taxon>
        <taxon>Bacteroidota</taxon>
        <taxon>Bacteroidia</taxon>
        <taxon>Bacteroidales</taxon>
        <taxon>Prevotellaceae</taxon>
        <taxon>Segatella</taxon>
    </lineage>
</organism>
<reference evidence="2 3" key="1">
    <citation type="submission" date="2010-12" db="EMBL/GenBank/DDBJ databases">
        <authorList>
            <person name="Muzny D."/>
            <person name="Qin X."/>
            <person name="Deng J."/>
            <person name="Jiang H."/>
            <person name="Liu Y."/>
            <person name="Qu J."/>
            <person name="Song X.-Z."/>
            <person name="Zhang L."/>
            <person name="Thornton R."/>
            <person name="Coyle M."/>
            <person name="Francisco L."/>
            <person name="Jackson L."/>
            <person name="Javaid M."/>
            <person name="Korchina V."/>
            <person name="Kovar C."/>
            <person name="Mata R."/>
            <person name="Mathew T."/>
            <person name="Ngo R."/>
            <person name="Nguyen L."/>
            <person name="Nguyen N."/>
            <person name="Okwuonu G."/>
            <person name="Ongeri F."/>
            <person name="Pham C."/>
            <person name="Simmons D."/>
            <person name="Wilczek-Boney K."/>
            <person name="Hale W."/>
            <person name="Jakkamsetti A."/>
            <person name="Pham P."/>
            <person name="Ruth R."/>
            <person name="San Lucas F."/>
            <person name="Warren J."/>
            <person name="Zhang J."/>
            <person name="Zhao Z."/>
            <person name="Zhou C."/>
            <person name="Zhu D."/>
            <person name="Lee S."/>
            <person name="Bess C."/>
            <person name="Blankenburg K."/>
            <person name="Forbes L."/>
            <person name="Fu Q."/>
            <person name="Gubbala S."/>
            <person name="Hirani K."/>
            <person name="Jayaseelan J.C."/>
            <person name="Lara F."/>
            <person name="Munidasa M."/>
            <person name="Palculict T."/>
            <person name="Patil S."/>
            <person name="Pu L.-L."/>
            <person name="Saada N."/>
            <person name="Tang L."/>
            <person name="Weissenberger G."/>
            <person name="Zhu Y."/>
            <person name="Hemphill L."/>
            <person name="Shang Y."/>
            <person name="Youmans B."/>
            <person name="Ayvaz T."/>
            <person name="Ross M."/>
            <person name="Santibanez J."/>
            <person name="Aqrawi P."/>
            <person name="Gross S."/>
            <person name="Joshi V."/>
            <person name="Fowler G."/>
            <person name="Nazareth L."/>
            <person name="Reid J."/>
            <person name="Worley K."/>
            <person name="Petrosino J."/>
            <person name="Highlander S."/>
            <person name="Gibbs R."/>
        </authorList>
    </citation>
    <scope>NUCLEOTIDE SEQUENCE [LARGE SCALE GENOMIC DNA]</scope>
    <source>
        <strain evidence="2 3">DSM 15606</strain>
    </source>
</reference>
<dbReference type="OrthoDB" id="1083165at2"/>
<dbReference type="HOGENOM" id="CLU_028180_0_0_10"/>
<dbReference type="STRING" id="888832.HMPREF9420_0238"/>
<dbReference type="EMBL" id="AEQO01000021">
    <property type="protein sequence ID" value="EFV05609.1"/>
    <property type="molecule type" value="Genomic_DNA"/>
</dbReference>
<proteinExistence type="predicted"/>
<keyword evidence="1" id="KW-0732">Signal</keyword>
<accession>E6ML71</accession>
<comment type="caution">
    <text evidence="2">The sequence shown here is derived from an EMBL/GenBank/DDBJ whole genome shotgun (WGS) entry which is preliminary data.</text>
</comment>
<evidence type="ECO:0000256" key="1">
    <source>
        <dbReference type="SAM" id="SignalP"/>
    </source>
</evidence>
<sequence length="592" mass="64882">MKINRFKVTFILLSMLASVALSGCSNEDNIESQPQEGMAKISFKINEKDYEAGEDVAGTRAAAPTKPKLQDLGDGWLAEVSLEPDTTHAKEAKAAEAKTRAIYGSAHYTIQAYQGGVKKGELKGTFQGSTFTPDAGTAESIFLPHGTYDFVCFNDKVSANGTQLTVHRADAETARYVVKRGVVINQDPKQYVAFEIKHAGAFLATTIAFVNCNIKIFGTNERRYTNPWEGTYVARSINPTDHIQYSWTSNSNSIPETMNYDFVTNTYSYPTVGNYSYSSKVDWGTTMSPGKTNTYRLNTGAGYAYFLPTTDCANLKFTITDGSLYDRSLTGMIAVPIQKQLEANKRYLLVIRLLMTKPLYLFSDGTIGDLDKNVGKTPIGVIPRPDGNYAIALNDVVDSYGAGSANIQWSNTTTQETSSVYTNYKDLLREGVSGASGTIPAVQAAASYQSQVSRPSTATTSWMVPGLSPFLWLGVSYAGLPERKQGKVLYYDPGNYFENLIPEGASSTEFIPSPSFINFSSMNMTRFNKAFTDAGGTAPQGRYWLDTEVIDGGQAKQVVIDISSSGYRLDFASKQSSAKIRPIIHFKSKWDD</sequence>
<gene>
    <name evidence="2" type="ORF">HMPREF9420_0238</name>
</gene>
<dbReference type="Proteomes" id="UP000003874">
    <property type="component" value="Unassembled WGS sequence"/>
</dbReference>
<protein>
    <recommendedName>
        <fullName evidence="4">BACON domain-containing protein</fullName>
    </recommendedName>
</protein>
<dbReference type="RefSeq" id="WP_007133531.1">
    <property type="nucleotide sequence ID" value="NZ_GL629647.1"/>
</dbReference>
<name>E6ML71_9BACT</name>
<keyword evidence="3" id="KW-1185">Reference proteome</keyword>
<feature type="signal peptide" evidence="1">
    <location>
        <begin position="1"/>
        <end position="22"/>
    </location>
</feature>
<evidence type="ECO:0008006" key="4">
    <source>
        <dbReference type="Google" id="ProtNLM"/>
    </source>
</evidence>